<dbReference type="Gene3D" id="3.20.20.80">
    <property type="entry name" value="Glycosidases"/>
    <property type="match status" value="1"/>
</dbReference>
<name>A0A7W5DTJ4_9PORP</name>
<evidence type="ECO:0000313" key="1">
    <source>
        <dbReference type="EMBL" id="MBB3188475.1"/>
    </source>
</evidence>
<reference evidence="1 2" key="1">
    <citation type="submission" date="2020-08" db="EMBL/GenBank/DDBJ databases">
        <title>Genomic Encyclopedia of Type Strains, Phase IV (KMG-IV): sequencing the most valuable type-strain genomes for metagenomic binning, comparative biology and taxonomic classification.</title>
        <authorList>
            <person name="Goeker M."/>
        </authorList>
    </citation>
    <scope>NUCLEOTIDE SEQUENCE [LARGE SCALE GENOMIC DNA]</scope>
    <source>
        <strain evidence="1 2">DSM 27471</strain>
    </source>
</reference>
<evidence type="ECO:0000313" key="2">
    <source>
        <dbReference type="Proteomes" id="UP000544222"/>
    </source>
</evidence>
<dbReference type="RefSeq" id="WP_183414215.1">
    <property type="nucleotide sequence ID" value="NZ_JACHYB010000002.1"/>
</dbReference>
<accession>A0A7W5DTJ4</accession>
<keyword evidence="2" id="KW-1185">Reference proteome</keyword>
<comment type="caution">
    <text evidence="1">The sequence shown here is derived from an EMBL/GenBank/DDBJ whole genome shotgun (WGS) entry which is preliminary data.</text>
</comment>
<dbReference type="AlphaFoldDB" id="A0A7W5DTJ4"/>
<organism evidence="1 2">
    <name type="scientific">Microbacter margulisiae</name>
    <dbReference type="NCBI Taxonomy" id="1350067"/>
    <lineage>
        <taxon>Bacteria</taxon>
        <taxon>Pseudomonadati</taxon>
        <taxon>Bacteroidota</taxon>
        <taxon>Bacteroidia</taxon>
        <taxon>Bacteroidales</taxon>
        <taxon>Porphyromonadaceae</taxon>
        <taxon>Microbacter</taxon>
    </lineage>
</organism>
<dbReference type="EMBL" id="JACHYB010000002">
    <property type="protein sequence ID" value="MBB3188475.1"/>
    <property type="molecule type" value="Genomic_DNA"/>
</dbReference>
<dbReference type="SUPFAM" id="SSF51445">
    <property type="entry name" value="(Trans)glycosidases"/>
    <property type="match status" value="1"/>
</dbReference>
<dbReference type="InterPro" id="IPR017853">
    <property type="entry name" value="GH"/>
</dbReference>
<sequence>MGDGSIKDNGDYGKAIIQYLEGRGISWIWWVYDPQWTPGMIESWKTFKLTDCGKFFEKAAKGEIDK</sequence>
<dbReference type="Proteomes" id="UP000544222">
    <property type="component" value="Unassembled WGS sequence"/>
</dbReference>
<proteinExistence type="predicted"/>
<protein>
    <submittedName>
        <fullName evidence="1">Uncharacterized protein</fullName>
    </submittedName>
</protein>
<gene>
    <name evidence="1" type="ORF">FHX64_002673</name>
</gene>